<gene>
    <name evidence="1" type="ORF">K72PH164C2_LOCUS52</name>
</gene>
<keyword evidence="2" id="KW-1185">Reference proteome</keyword>
<evidence type="ECO:0000313" key="2">
    <source>
        <dbReference type="Proteomes" id="UP001296237"/>
    </source>
</evidence>
<dbReference type="InterPro" id="IPR038996">
    <property type="entry name" value="Gp14"/>
</dbReference>
<reference evidence="1" key="1">
    <citation type="submission" date="2023-10" db="EMBL/GenBank/DDBJ databases">
        <authorList>
            <person name="Robby Concha-Eloko"/>
            <person name="Pilar Barberan- Martinez"/>
            <person name="Rafael Sanjuan"/>
            <person name="Pilar Domingo-Calap"/>
        </authorList>
    </citation>
    <scope>NUCLEOTIDE SEQUENCE</scope>
</reference>
<dbReference type="Pfam" id="PF24072">
    <property type="entry name" value="T7_gp14"/>
    <property type="match status" value="1"/>
</dbReference>
<protein>
    <submittedName>
        <fullName evidence="1">Internal virion protein</fullName>
    </submittedName>
</protein>
<organism evidence="1 2">
    <name type="scientific">Klebsiella phage vB_Kpl_K72PH164C2</name>
    <dbReference type="NCBI Taxonomy" id="3071646"/>
    <lineage>
        <taxon>Viruses</taxon>
        <taxon>Duplodnaviria</taxon>
        <taxon>Heunggongvirae</taxon>
        <taxon>Uroviricota</taxon>
        <taxon>Caudoviricetes</taxon>
        <taxon>Autographivirales</taxon>
        <taxon>Autoscriptoviridae</taxon>
        <taxon>Slopekvirinae</taxon>
        <taxon>Drulisvirus</taxon>
        <taxon>Drulisvirus K72PH164C2</taxon>
    </lineage>
</organism>
<name>A0AAD2JTU1_9CAUD</name>
<accession>A0AAD2JTU1</accession>
<sequence length="193" mass="21021">MWYMVASQAAQTIFNTRAQNKLAEAQNKVLAQQTAKQLNDIAIQRAMSRDRTETALFNIKQGQLQAQSQVGLQAAASGTMGASVRDAVSTVNVIADRQESSVRQQQASQEAGFELLTNKIMDTAVSQFTPKESVLTNLIGSQGALLGKFVGNKLSEEMKADAEPSEDTVGDMFKNFGYDLWGAKGSTDKNSWY</sequence>
<proteinExistence type="predicted"/>
<dbReference type="Proteomes" id="UP001296237">
    <property type="component" value="Chromosome"/>
</dbReference>
<dbReference type="EMBL" id="OY757088">
    <property type="protein sequence ID" value="CAK1257696.1"/>
    <property type="molecule type" value="Genomic_DNA"/>
</dbReference>
<evidence type="ECO:0000313" key="1">
    <source>
        <dbReference type="EMBL" id="CAK1257696.1"/>
    </source>
</evidence>